<dbReference type="InterPro" id="IPR001683">
    <property type="entry name" value="PX_dom"/>
</dbReference>
<protein>
    <recommendedName>
        <fullName evidence="6">Vam7p</fullName>
    </recommendedName>
</protein>
<proteinExistence type="predicted"/>
<name>A0A9W4U2I1_9ASCO</name>
<organism evidence="4 5">
    <name type="scientific">Candida verbasci</name>
    <dbReference type="NCBI Taxonomy" id="1227364"/>
    <lineage>
        <taxon>Eukaryota</taxon>
        <taxon>Fungi</taxon>
        <taxon>Dikarya</taxon>
        <taxon>Ascomycota</taxon>
        <taxon>Saccharomycotina</taxon>
        <taxon>Pichiomycetes</taxon>
        <taxon>Debaryomycetaceae</taxon>
        <taxon>Candida/Lodderomyces clade</taxon>
        <taxon>Candida</taxon>
    </lineage>
</organism>
<dbReference type="GO" id="GO:0035091">
    <property type="term" value="F:phosphatidylinositol binding"/>
    <property type="evidence" value="ECO:0007669"/>
    <property type="project" value="InterPro"/>
</dbReference>
<feature type="coiled-coil region" evidence="1">
    <location>
        <begin position="228"/>
        <end position="262"/>
    </location>
</feature>
<accession>A0A9W4U2I1</accession>
<sequence length="267" mass="31730">MSIEILSEENSYYKVNIHIPLRSYIIKKRYSDFETLVNNLCYDLGIDVKEFPHQLPGKRLNFINKNKIIEERKVELTKFLNNLIQDKELQNHLLVKEFLQLPNNFQFKTDSWYPKFKKLKIELTNETSKGLTLREKINKFYQPQLIELLCDDDKEKKKLLQQLQNKLDDLIKPEIQLKPSGRVIGKETELTIPLTNTELLQEQINIHQSQDQEVEQLRVLISRQRQIAELINTEVEEQNVLLDQFNEEVDQTSDKVKKARTRARKIL</sequence>
<dbReference type="Proteomes" id="UP001152885">
    <property type="component" value="Unassembled WGS sequence"/>
</dbReference>
<evidence type="ECO:0000259" key="2">
    <source>
        <dbReference type="PROSITE" id="PS50192"/>
    </source>
</evidence>
<evidence type="ECO:0000259" key="3">
    <source>
        <dbReference type="PROSITE" id="PS50195"/>
    </source>
</evidence>
<dbReference type="Gene3D" id="1.20.5.110">
    <property type="match status" value="1"/>
</dbReference>
<dbReference type="InterPro" id="IPR036871">
    <property type="entry name" value="PX_dom_sf"/>
</dbReference>
<feature type="domain" description="PX" evidence="3">
    <location>
        <begin position="1"/>
        <end position="106"/>
    </location>
</feature>
<dbReference type="EMBL" id="CANTUO010000007">
    <property type="protein sequence ID" value="CAI5760819.1"/>
    <property type="molecule type" value="Genomic_DNA"/>
</dbReference>
<keyword evidence="1" id="KW-0175">Coiled coil</keyword>
<evidence type="ECO:0000313" key="5">
    <source>
        <dbReference type="Proteomes" id="UP001152885"/>
    </source>
</evidence>
<evidence type="ECO:0000313" key="4">
    <source>
        <dbReference type="EMBL" id="CAI5760819.1"/>
    </source>
</evidence>
<dbReference type="SUPFAM" id="SSF58038">
    <property type="entry name" value="SNARE fusion complex"/>
    <property type="match status" value="1"/>
</dbReference>
<comment type="caution">
    <text evidence="4">The sequence shown here is derived from an EMBL/GenBank/DDBJ whole genome shotgun (WGS) entry which is preliminary data.</text>
</comment>
<keyword evidence="5" id="KW-1185">Reference proteome</keyword>
<evidence type="ECO:0008006" key="6">
    <source>
        <dbReference type="Google" id="ProtNLM"/>
    </source>
</evidence>
<dbReference type="CDD" id="cd15858">
    <property type="entry name" value="SNARE_VAM7"/>
    <property type="match status" value="1"/>
</dbReference>
<dbReference type="PROSITE" id="PS50195">
    <property type="entry name" value="PX"/>
    <property type="match status" value="1"/>
</dbReference>
<reference evidence="4" key="1">
    <citation type="submission" date="2022-12" db="EMBL/GenBank/DDBJ databases">
        <authorList>
            <person name="Brejova B."/>
        </authorList>
    </citation>
    <scope>NUCLEOTIDE SEQUENCE</scope>
</reference>
<dbReference type="Pfam" id="PF00787">
    <property type="entry name" value="PX"/>
    <property type="match status" value="1"/>
</dbReference>
<dbReference type="Gene3D" id="3.30.1520.10">
    <property type="entry name" value="Phox-like domain"/>
    <property type="match status" value="1"/>
</dbReference>
<dbReference type="OrthoDB" id="428895at2759"/>
<feature type="domain" description="T-SNARE coiled-coil homology" evidence="2">
    <location>
        <begin position="204"/>
        <end position="266"/>
    </location>
</feature>
<gene>
    <name evidence="4" type="ORF">CANVERA_P5327</name>
</gene>
<dbReference type="AlphaFoldDB" id="A0A9W4U2I1"/>
<evidence type="ECO:0000256" key="1">
    <source>
        <dbReference type="SAM" id="Coils"/>
    </source>
</evidence>
<dbReference type="PROSITE" id="PS50192">
    <property type="entry name" value="T_SNARE"/>
    <property type="match status" value="1"/>
</dbReference>
<dbReference type="SMART" id="SM00312">
    <property type="entry name" value="PX"/>
    <property type="match status" value="1"/>
</dbReference>
<dbReference type="InterPro" id="IPR000727">
    <property type="entry name" value="T_SNARE_dom"/>
</dbReference>
<dbReference type="SUPFAM" id="SSF64268">
    <property type="entry name" value="PX domain"/>
    <property type="match status" value="1"/>
</dbReference>
<dbReference type="SMART" id="SM00397">
    <property type="entry name" value="t_SNARE"/>
    <property type="match status" value="1"/>
</dbReference>